<evidence type="ECO:0000256" key="1">
    <source>
        <dbReference type="ARBA" id="ARBA00004651"/>
    </source>
</evidence>
<dbReference type="STRING" id="1177154.Y5S_03035"/>
<gene>
    <name evidence="13" type="ORF">Y5S_03035</name>
</gene>
<evidence type="ECO:0000256" key="12">
    <source>
        <dbReference type="SAM" id="Phobius"/>
    </source>
</evidence>
<comment type="caution">
    <text evidence="13">The sequence shown here is derived from an EMBL/GenBank/DDBJ whole genome shotgun (WGS) entry which is preliminary data.</text>
</comment>
<feature type="transmembrane region" description="Helical" evidence="12">
    <location>
        <begin position="42"/>
        <end position="62"/>
    </location>
</feature>
<keyword evidence="14" id="KW-1185">Reference proteome</keyword>
<dbReference type="RefSeq" id="WP_035234227.1">
    <property type="nucleotide sequence ID" value="NZ_ARXV01000015.1"/>
</dbReference>
<dbReference type="InterPro" id="IPR024194">
    <property type="entry name" value="Ac/AlaTfrase_AlgI/DltB"/>
</dbReference>
<evidence type="ECO:0000256" key="10">
    <source>
        <dbReference type="ARBA" id="ARBA00023315"/>
    </source>
</evidence>
<dbReference type="InterPro" id="IPR004299">
    <property type="entry name" value="MBOAT_fam"/>
</dbReference>
<proteinExistence type="inferred from homology"/>
<dbReference type="Proteomes" id="UP000029444">
    <property type="component" value="Unassembled WGS sequence"/>
</dbReference>
<dbReference type="eggNOG" id="COG1696">
    <property type="taxonomic scope" value="Bacteria"/>
</dbReference>
<feature type="transmembrane region" description="Helical" evidence="12">
    <location>
        <begin position="223"/>
        <end position="240"/>
    </location>
</feature>
<evidence type="ECO:0000256" key="8">
    <source>
        <dbReference type="ARBA" id="ARBA00022989"/>
    </source>
</evidence>
<dbReference type="PATRIC" id="fig|1177154.3.peg.3076"/>
<dbReference type="GO" id="GO:0005886">
    <property type="term" value="C:plasma membrane"/>
    <property type="evidence" value="ECO:0007669"/>
    <property type="project" value="UniProtKB-SubCell"/>
</dbReference>
<dbReference type="GO" id="GO:0042121">
    <property type="term" value="P:alginic acid biosynthetic process"/>
    <property type="evidence" value="ECO:0007669"/>
    <property type="project" value="UniProtKB-UniRule"/>
</dbReference>
<comment type="similarity">
    <text evidence="3 11">Belongs to the membrane-bound acyltransferase family.</text>
</comment>
<feature type="transmembrane region" description="Helical" evidence="12">
    <location>
        <begin position="114"/>
        <end position="137"/>
    </location>
</feature>
<dbReference type="UniPathway" id="UPA00286"/>
<dbReference type="AlphaFoldDB" id="A0A095SGG9"/>
<evidence type="ECO:0000256" key="2">
    <source>
        <dbReference type="ARBA" id="ARBA00005182"/>
    </source>
</evidence>
<dbReference type="GO" id="GO:0016746">
    <property type="term" value="F:acyltransferase activity"/>
    <property type="evidence" value="ECO:0007669"/>
    <property type="project" value="UniProtKB-KW"/>
</dbReference>
<accession>A0A095SGG9</accession>
<evidence type="ECO:0000256" key="5">
    <source>
        <dbReference type="ARBA" id="ARBA00022679"/>
    </source>
</evidence>
<evidence type="ECO:0000256" key="9">
    <source>
        <dbReference type="ARBA" id="ARBA00023136"/>
    </source>
</evidence>
<keyword evidence="10 11" id="KW-0012">Acyltransferase</keyword>
<dbReference type="PIRSF" id="PIRSF500217">
    <property type="entry name" value="AlgI"/>
    <property type="match status" value="1"/>
</dbReference>
<dbReference type="OrthoDB" id="139172at2"/>
<name>A0A095SGG9_9GAMM</name>
<keyword evidence="4 11" id="KW-1003">Cell membrane</keyword>
<dbReference type="Pfam" id="PF03062">
    <property type="entry name" value="MBOAT"/>
    <property type="match status" value="1"/>
</dbReference>
<dbReference type="PIRSF" id="PIRSF016636">
    <property type="entry name" value="AlgI_DltB"/>
    <property type="match status" value="1"/>
</dbReference>
<evidence type="ECO:0000256" key="3">
    <source>
        <dbReference type="ARBA" id="ARBA00010323"/>
    </source>
</evidence>
<sequence length="472" mass="54357">MVFSSNLFVFLFLPLFLAAYYLTPTRWRNWTILIGSYLFYAWWRPDFLLLFVAITLWNYLFALAIDKYRDHPRCFYWLVLGVVGDLAALGYFKYANFGVESISAMMVSVGLNPFFLEKIILPLGISFYTFQALAYLVDVYRGDAKPTRSFINFAAFISFFPQLIAGPILRYRNLERQFEQRTHSMELFSLGASRFLLGFIKKVLIADSIAPVAAYLMATPEPGVIDGVFAVVISTLQLYFDFSGYSDMAIGLGMMMGFKFQENFNQPFVCQSVTEFWQRWHITLSQWLRDYLYRPLKKTLGWPVSAATFTTLTLAGLWHGADLAFVLWGAALGGMMVLERRLGWVTTMSTPYSLWKNYRAQAFLWFIWPLFLVGNVDGAWNIMSGLLGLNGWGSLDNLMLWVSPVTLLFCLVALCWDRASAYYNKRFYLGLDKNNIFQNVSGWRVPVLWCGFLLAVTRLSAESFSPFLYFQF</sequence>
<evidence type="ECO:0000256" key="11">
    <source>
        <dbReference type="PIRNR" id="PIRNR016636"/>
    </source>
</evidence>
<evidence type="ECO:0000256" key="7">
    <source>
        <dbReference type="ARBA" id="ARBA00022841"/>
    </source>
</evidence>
<keyword evidence="7 11" id="KW-0016">Alginate biosynthesis</keyword>
<keyword evidence="5 11" id="KW-0808">Transferase</keyword>
<feature type="transmembrane region" description="Helical" evidence="12">
    <location>
        <begin position="299"/>
        <end position="318"/>
    </location>
</feature>
<feature type="transmembrane region" description="Helical" evidence="12">
    <location>
        <begin position="324"/>
        <end position="342"/>
    </location>
</feature>
<feature type="transmembrane region" description="Helical" evidence="12">
    <location>
        <begin position="149"/>
        <end position="169"/>
    </location>
</feature>
<comment type="subcellular location">
    <subcellularLocation>
        <location evidence="11">Cell inner membrane</location>
    </subcellularLocation>
    <subcellularLocation>
        <location evidence="1">Cell membrane</location>
        <topology evidence="1">Multi-pass membrane protein</topology>
    </subcellularLocation>
</comment>
<protein>
    <recommendedName>
        <fullName evidence="11">Probable alginate O-acetylase</fullName>
        <ecNumber evidence="11">2.3.1.-</ecNumber>
    </recommendedName>
</protein>
<evidence type="ECO:0000313" key="13">
    <source>
        <dbReference type="EMBL" id="KGD63612.1"/>
    </source>
</evidence>
<evidence type="ECO:0000256" key="6">
    <source>
        <dbReference type="ARBA" id="ARBA00022692"/>
    </source>
</evidence>
<keyword evidence="6 11" id="KW-0812">Transmembrane</keyword>
<organism evidence="13 14">
    <name type="scientific">Alcanivorax nanhaiticus</name>
    <dbReference type="NCBI Taxonomy" id="1177154"/>
    <lineage>
        <taxon>Bacteria</taxon>
        <taxon>Pseudomonadati</taxon>
        <taxon>Pseudomonadota</taxon>
        <taxon>Gammaproteobacteria</taxon>
        <taxon>Oceanospirillales</taxon>
        <taxon>Alcanivoracaceae</taxon>
        <taxon>Alcanivorax</taxon>
    </lineage>
</organism>
<evidence type="ECO:0000256" key="4">
    <source>
        <dbReference type="ARBA" id="ARBA00022475"/>
    </source>
</evidence>
<feature type="transmembrane region" description="Helical" evidence="12">
    <location>
        <begin position="363"/>
        <end position="383"/>
    </location>
</feature>
<dbReference type="EMBL" id="ARXV01000015">
    <property type="protein sequence ID" value="KGD63612.1"/>
    <property type="molecule type" value="Genomic_DNA"/>
</dbReference>
<dbReference type="InterPro" id="IPR028362">
    <property type="entry name" value="AlgI"/>
</dbReference>
<dbReference type="EC" id="2.3.1.-" evidence="11"/>
<feature type="transmembrane region" description="Helical" evidence="12">
    <location>
        <begin position="398"/>
        <end position="416"/>
    </location>
</feature>
<comment type="pathway">
    <text evidence="2 11">Glycan biosynthesis; alginate biosynthesis.</text>
</comment>
<dbReference type="InterPro" id="IPR051085">
    <property type="entry name" value="MB_O-acyltransferase"/>
</dbReference>
<keyword evidence="11" id="KW-0997">Cell inner membrane</keyword>
<keyword evidence="9 11" id="KW-0472">Membrane</keyword>
<feature type="transmembrane region" description="Helical" evidence="12">
    <location>
        <begin position="74"/>
        <end position="94"/>
    </location>
</feature>
<dbReference type="PANTHER" id="PTHR13285:SF23">
    <property type="entry name" value="TEICHOIC ACID D-ALANYLTRANSFERASE"/>
    <property type="match status" value="1"/>
</dbReference>
<keyword evidence="8 12" id="KW-1133">Transmembrane helix</keyword>
<evidence type="ECO:0000313" key="14">
    <source>
        <dbReference type="Proteomes" id="UP000029444"/>
    </source>
</evidence>
<dbReference type="PANTHER" id="PTHR13285">
    <property type="entry name" value="ACYLTRANSFERASE"/>
    <property type="match status" value="1"/>
</dbReference>
<reference evidence="13 14" key="1">
    <citation type="submission" date="2012-09" db="EMBL/GenBank/DDBJ databases">
        <title>Genome Sequence of alkane-degrading Bacterium Alcanivorax sp. 19-m-6.</title>
        <authorList>
            <person name="Lai Q."/>
            <person name="Shao Z."/>
        </authorList>
    </citation>
    <scope>NUCLEOTIDE SEQUENCE [LARGE SCALE GENOMIC DNA]</scope>
    <source>
        <strain evidence="13 14">19-m-6</strain>
    </source>
</reference>